<proteinExistence type="predicted"/>
<keyword evidence="4 6" id="KW-1133">Transmembrane helix</keyword>
<dbReference type="PANTHER" id="PTHR42770">
    <property type="entry name" value="AMINO ACID TRANSPORTER-RELATED"/>
    <property type="match status" value="1"/>
</dbReference>
<evidence type="ECO:0000256" key="5">
    <source>
        <dbReference type="ARBA" id="ARBA00023136"/>
    </source>
</evidence>
<feature type="transmembrane region" description="Helical" evidence="6">
    <location>
        <begin position="239"/>
        <end position="263"/>
    </location>
</feature>
<gene>
    <name evidence="7" type="ORF">AVDCRST_MAG06-2739</name>
</gene>
<feature type="transmembrane region" description="Helical" evidence="6">
    <location>
        <begin position="288"/>
        <end position="311"/>
    </location>
</feature>
<evidence type="ECO:0000256" key="6">
    <source>
        <dbReference type="SAM" id="Phobius"/>
    </source>
</evidence>
<evidence type="ECO:0000256" key="2">
    <source>
        <dbReference type="ARBA" id="ARBA00022475"/>
    </source>
</evidence>
<dbReference type="InterPro" id="IPR050367">
    <property type="entry name" value="APC_superfamily"/>
</dbReference>
<protein>
    <submittedName>
        <fullName evidence="7">Uncharacterized amino acid permease, GabP family</fullName>
    </submittedName>
</protein>
<dbReference type="PANTHER" id="PTHR42770:SF11">
    <property type="entry name" value="INNER MEMBRANE TRANSPORT PROTEIN YBAT"/>
    <property type="match status" value="1"/>
</dbReference>
<evidence type="ECO:0000256" key="3">
    <source>
        <dbReference type="ARBA" id="ARBA00022692"/>
    </source>
</evidence>
<dbReference type="Gene3D" id="1.20.1740.10">
    <property type="entry name" value="Amino acid/polyamine transporter I"/>
    <property type="match status" value="1"/>
</dbReference>
<evidence type="ECO:0000313" key="7">
    <source>
        <dbReference type="EMBL" id="CAA9409113.1"/>
    </source>
</evidence>
<feature type="transmembrane region" description="Helical" evidence="6">
    <location>
        <begin position="340"/>
        <end position="363"/>
    </location>
</feature>
<feature type="transmembrane region" description="Helical" evidence="6">
    <location>
        <begin position="130"/>
        <end position="150"/>
    </location>
</feature>
<evidence type="ECO:0000256" key="1">
    <source>
        <dbReference type="ARBA" id="ARBA00004651"/>
    </source>
</evidence>
<dbReference type="RefSeq" id="WP_295660678.1">
    <property type="nucleotide sequence ID" value="NZ_CADCUP010000181.1"/>
</dbReference>
<feature type="transmembrane region" description="Helical" evidence="6">
    <location>
        <begin position="157"/>
        <end position="181"/>
    </location>
</feature>
<feature type="transmembrane region" description="Helical" evidence="6">
    <location>
        <begin position="52"/>
        <end position="76"/>
    </location>
</feature>
<dbReference type="GO" id="GO:0005886">
    <property type="term" value="C:plasma membrane"/>
    <property type="evidence" value="ECO:0007669"/>
    <property type="project" value="UniProtKB-SubCell"/>
</dbReference>
<reference evidence="7" key="1">
    <citation type="submission" date="2020-02" db="EMBL/GenBank/DDBJ databases">
        <authorList>
            <person name="Meier V. D."/>
        </authorList>
    </citation>
    <scope>NUCLEOTIDE SEQUENCE</scope>
    <source>
        <strain evidence="7">AVDCRST_MAG06</strain>
    </source>
</reference>
<feature type="transmembrane region" description="Helical" evidence="6">
    <location>
        <begin position="25"/>
        <end position="46"/>
    </location>
</feature>
<accession>A0A6J4P8R0</accession>
<feature type="transmembrane region" description="Helical" evidence="6">
    <location>
        <begin position="410"/>
        <end position="427"/>
    </location>
</feature>
<feature type="transmembrane region" description="Helical" evidence="6">
    <location>
        <begin position="433"/>
        <end position="454"/>
    </location>
</feature>
<dbReference type="InterPro" id="IPR002293">
    <property type="entry name" value="AA/rel_permease1"/>
</dbReference>
<dbReference type="PIRSF" id="PIRSF006060">
    <property type="entry name" value="AA_transporter"/>
    <property type="match status" value="1"/>
</dbReference>
<dbReference type="Pfam" id="PF13520">
    <property type="entry name" value="AA_permease_2"/>
    <property type="match status" value="1"/>
</dbReference>
<keyword evidence="5 6" id="KW-0472">Membrane</keyword>
<organism evidence="7">
    <name type="scientific">uncultured Nocardioides sp</name>
    <dbReference type="NCBI Taxonomy" id="198441"/>
    <lineage>
        <taxon>Bacteria</taxon>
        <taxon>Bacillati</taxon>
        <taxon>Actinomycetota</taxon>
        <taxon>Actinomycetes</taxon>
        <taxon>Propionibacteriales</taxon>
        <taxon>Nocardioidaceae</taxon>
        <taxon>Nocardioides</taxon>
        <taxon>environmental samples</taxon>
    </lineage>
</organism>
<feature type="transmembrane region" description="Helical" evidence="6">
    <location>
        <begin position="97"/>
        <end position="124"/>
    </location>
</feature>
<dbReference type="EMBL" id="CADCUP010000181">
    <property type="protein sequence ID" value="CAA9409113.1"/>
    <property type="molecule type" value="Genomic_DNA"/>
</dbReference>
<dbReference type="GO" id="GO:0022857">
    <property type="term" value="F:transmembrane transporter activity"/>
    <property type="evidence" value="ECO:0007669"/>
    <property type="project" value="InterPro"/>
</dbReference>
<name>A0A6J4P8R0_9ACTN</name>
<keyword evidence="3 6" id="KW-0812">Transmembrane</keyword>
<comment type="subcellular location">
    <subcellularLocation>
        <location evidence="1">Cell membrane</location>
        <topology evidence="1">Multi-pass membrane protein</topology>
    </subcellularLocation>
</comment>
<sequence length="474" mass="49738">MTDAAATTNDDAEEDLKRSITGRLLFFYVVGDVLGSGIYALIGLVAGSVGGAFWLAFALGVTIATFTGMAYAELATKYPRAAGAALYVNRAFGNPTLTFMVTVLFLASSFAAAGSLATGFARYFAEVWELPPGILVALVFILLLAVVNYIGITESVVANMVMTFVEITGLLVVMLVGIIVIVQGDADFGVLVDFSAEGNPIFAVLAGISLAFFAMTGFENAANVAEETVDPARNFPRALIGGMAVAGVFYVLVSIASALSVPIGDLADSTTPLLDVVTSGALPLPVDVLTIIFAIIAMTAITNTTLVAIVTQPRILYGMAREDIVPAAFGKVHRTRRSPVLGLVFSAAVVMTLLVIGRVLQAVGVDVDVVARLATVTVVLLLLIYTMVIVACMKLGGTDVNADHYRAPRALLVVGILGNIAVLVYTVVDDPASLIWCAGLVAVGVLLFLVEYFFGHRDRPHGARRGAGYDDKES</sequence>
<evidence type="ECO:0000256" key="4">
    <source>
        <dbReference type="ARBA" id="ARBA00022989"/>
    </source>
</evidence>
<keyword evidence="2" id="KW-1003">Cell membrane</keyword>
<feature type="transmembrane region" description="Helical" evidence="6">
    <location>
        <begin position="369"/>
        <end position="390"/>
    </location>
</feature>
<dbReference type="AlphaFoldDB" id="A0A6J4P8R0"/>
<feature type="transmembrane region" description="Helical" evidence="6">
    <location>
        <begin position="201"/>
        <end position="218"/>
    </location>
</feature>